<feature type="region of interest" description="Disordered" evidence="7">
    <location>
        <begin position="80"/>
        <end position="128"/>
    </location>
</feature>
<evidence type="ECO:0000313" key="10">
    <source>
        <dbReference type="WBParaSite" id="HCON_00166980-00001"/>
    </source>
</evidence>
<dbReference type="SMART" id="SM00389">
    <property type="entry name" value="HOX"/>
    <property type="match status" value="1"/>
</dbReference>
<keyword evidence="9" id="KW-1185">Reference proteome</keyword>
<dbReference type="GO" id="GO:0030182">
    <property type="term" value="P:neuron differentiation"/>
    <property type="evidence" value="ECO:0007669"/>
    <property type="project" value="UniProtKB-ARBA"/>
</dbReference>
<feature type="DNA-binding region" description="Homeobox" evidence="5">
    <location>
        <begin position="126"/>
        <end position="185"/>
    </location>
</feature>
<dbReference type="InterPro" id="IPR050649">
    <property type="entry name" value="Paired_Homeobox_TFs"/>
</dbReference>
<reference evidence="10" key="1">
    <citation type="submission" date="2020-12" db="UniProtKB">
        <authorList>
            <consortium name="WormBaseParasite"/>
        </authorList>
    </citation>
    <scope>IDENTIFICATION</scope>
    <source>
        <strain evidence="10">MHco3</strain>
    </source>
</reference>
<evidence type="ECO:0000256" key="2">
    <source>
        <dbReference type="ARBA" id="ARBA00023125"/>
    </source>
</evidence>
<name>A0A7I4YZB4_HAECO</name>
<accession>A0A7I4YZB4</accession>
<feature type="compositionally biased region" description="Polar residues" evidence="7">
    <location>
        <begin position="1"/>
        <end position="10"/>
    </location>
</feature>
<dbReference type="FunFam" id="1.10.10.60:FF:000679">
    <property type="entry name" value="Homeobox protein aristaless"/>
    <property type="match status" value="1"/>
</dbReference>
<dbReference type="SUPFAM" id="SSF46689">
    <property type="entry name" value="Homeodomain-like"/>
    <property type="match status" value="1"/>
</dbReference>
<comment type="subcellular location">
    <subcellularLocation>
        <location evidence="1 5 6">Nucleus</location>
    </subcellularLocation>
</comment>
<dbReference type="PROSITE" id="PS50071">
    <property type="entry name" value="HOMEOBOX_2"/>
    <property type="match status" value="1"/>
</dbReference>
<evidence type="ECO:0000256" key="3">
    <source>
        <dbReference type="ARBA" id="ARBA00023155"/>
    </source>
</evidence>
<evidence type="ECO:0000256" key="1">
    <source>
        <dbReference type="ARBA" id="ARBA00004123"/>
    </source>
</evidence>
<dbReference type="InterPro" id="IPR001356">
    <property type="entry name" value="HD"/>
</dbReference>
<dbReference type="Proteomes" id="UP000025227">
    <property type="component" value="Unplaced"/>
</dbReference>
<dbReference type="InterPro" id="IPR017970">
    <property type="entry name" value="Homeobox_CS"/>
</dbReference>
<protein>
    <submittedName>
        <fullName evidence="10">Homeobox domain-containing protein</fullName>
    </submittedName>
</protein>
<evidence type="ECO:0000256" key="5">
    <source>
        <dbReference type="PROSITE-ProRule" id="PRU00108"/>
    </source>
</evidence>
<dbReference type="GO" id="GO:0000977">
    <property type="term" value="F:RNA polymerase II transcription regulatory region sequence-specific DNA binding"/>
    <property type="evidence" value="ECO:0007669"/>
    <property type="project" value="TreeGrafter"/>
</dbReference>
<evidence type="ECO:0000256" key="6">
    <source>
        <dbReference type="RuleBase" id="RU000682"/>
    </source>
</evidence>
<organism evidence="9 10">
    <name type="scientific">Haemonchus contortus</name>
    <name type="common">Barber pole worm</name>
    <dbReference type="NCBI Taxonomy" id="6289"/>
    <lineage>
        <taxon>Eukaryota</taxon>
        <taxon>Metazoa</taxon>
        <taxon>Ecdysozoa</taxon>
        <taxon>Nematoda</taxon>
        <taxon>Chromadorea</taxon>
        <taxon>Rhabditida</taxon>
        <taxon>Rhabditina</taxon>
        <taxon>Rhabditomorpha</taxon>
        <taxon>Strongyloidea</taxon>
        <taxon>Trichostrongylidae</taxon>
        <taxon>Haemonchus</taxon>
    </lineage>
</organism>
<evidence type="ECO:0000259" key="8">
    <source>
        <dbReference type="PROSITE" id="PS50071"/>
    </source>
</evidence>
<dbReference type="GO" id="GO:0005634">
    <property type="term" value="C:nucleus"/>
    <property type="evidence" value="ECO:0007669"/>
    <property type="project" value="UniProtKB-SubCell"/>
</dbReference>
<dbReference type="PROSITE" id="PS00027">
    <property type="entry name" value="HOMEOBOX_1"/>
    <property type="match status" value="1"/>
</dbReference>
<dbReference type="AlphaFoldDB" id="A0A7I4YZB4"/>
<dbReference type="CDD" id="cd00086">
    <property type="entry name" value="homeodomain"/>
    <property type="match status" value="1"/>
</dbReference>
<evidence type="ECO:0000256" key="4">
    <source>
        <dbReference type="ARBA" id="ARBA00023242"/>
    </source>
</evidence>
<keyword evidence="2 5" id="KW-0238">DNA-binding</keyword>
<dbReference type="OMA" id="DNPYQMM"/>
<evidence type="ECO:0000313" key="9">
    <source>
        <dbReference type="Proteomes" id="UP000025227"/>
    </source>
</evidence>
<dbReference type="PANTHER" id="PTHR24329">
    <property type="entry name" value="HOMEOBOX PROTEIN ARISTALESS"/>
    <property type="match status" value="1"/>
</dbReference>
<feature type="region of interest" description="Disordered" evidence="7">
    <location>
        <begin position="1"/>
        <end position="22"/>
    </location>
</feature>
<proteinExistence type="predicted"/>
<dbReference type="Gene3D" id="1.10.10.60">
    <property type="entry name" value="Homeodomain-like"/>
    <property type="match status" value="1"/>
</dbReference>
<feature type="compositionally biased region" description="Basic and acidic residues" evidence="7">
    <location>
        <begin position="81"/>
        <end position="94"/>
    </location>
</feature>
<keyword evidence="4 5" id="KW-0539">Nucleus</keyword>
<evidence type="ECO:0000256" key="7">
    <source>
        <dbReference type="SAM" id="MobiDB-lite"/>
    </source>
</evidence>
<feature type="domain" description="Homeobox" evidence="8">
    <location>
        <begin position="124"/>
        <end position="184"/>
    </location>
</feature>
<dbReference type="PANTHER" id="PTHR24329:SF543">
    <property type="entry name" value="FI01017P-RELATED"/>
    <property type="match status" value="1"/>
</dbReference>
<dbReference type="Pfam" id="PF00046">
    <property type="entry name" value="Homeodomain"/>
    <property type="match status" value="1"/>
</dbReference>
<dbReference type="OrthoDB" id="6159439at2759"/>
<sequence>MSEQVSTQGTAEKFEPSSIFGQKQSNNEFTNIMNMAQLVMRPDMAKQLEQFQAQFGVTSPLLVKPSVPFDSPFAIASLTKVDNKEERREEKPVMHDAAPSVSEQRDSLNISDDGGESPDENGKRKQRRYRTTFSAYQLDELEKVFARTHYPDVFTREELAQRVTLTEARVQVWFQNRRAKFRKQERSSHHPYPHPTPMGDLPYPMMLNQELMAVMNQHTMNHVAQAAAESLLMTPSAMLAAAAVRRPHSPAITPAVSAAAPIIPSAVAMPFPSPLMQQDVLNMVMATMPQTQQLMYLQHMSRLNEMCKQLASTTTTTASSVAAAAVTATVTPSSVASPVTSSPATVVATTASPTTSTLSANFSDLSTLINSPAKNE</sequence>
<keyword evidence="3 5" id="KW-0371">Homeobox</keyword>
<dbReference type="WBParaSite" id="HCON_00166980-00001">
    <property type="protein sequence ID" value="HCON_00166980-00001"/>
    <property type="gene ID" value="HCON_00166980"/>
</dbReference>
<dbReference type="GO" id="GO:0000981">
    <property type="term" value="F:DNA-binding transcription factor activity, RNA polymerase II-specific"/>
    <property type="evidence" value="ECO:0007669"/>
    <property type="project" value="InterPro"/>
</dbReference>
<dbReference type="InterPro" id="IPR009057">
    <property type="entry name" value="Homeodomain-like_sf"/>
</dbReference>